<proteinExistence type="predicted"/>
<dbReference type="InterPro" id="IPR050557">
    <property type="entry name" value="RTX_toxin/Mannuronan_C5-epim"/>
</dbReference>
<dbReference type="AlphaFoldDB" id="A0A318U2W0"/>
<evidence type="ECO:0000256" key="2">
    <source>
        <dbReference type="ARBA" id="ARBA00022525"/>
    </source>
</evidence>
<sequence>MSFSDPARRGVFSPDFHSLRTAASYLDAVAQTDLVATLAGPTLRLSGTAAPDTGNGSYAFYVTVSGLGTTAEDTDGSAIALPSDLSGMRRIDLSAVTGAGVDFTFDIEGGSIAAIGTAANDSLMSFGGAVTLRGGAGDDLLAGDKMADVLIGGAGNDTLRGNAGDDTLAGRGGDDLILGGGGRDMLLLTGARSEYRISIVAGDYVITDLRAGHADGQDTIGNVEMLQFSDQTIALPHAASALQAAVTGGTLILAGTPFVAENPVTMNATMLGGIRIYENNLGHVGLPIDGDLSQVNRLDASGLETGLYLRWYLPGTSSVTATEQADYINVDRGAGTRRVQGLGGNDVIIAGRGNDTLLGGSGDDFLRGGHGDDRLSGQKGNDSIFGDQGADTVVFAGNRADYLVTQDGSTWRVEDVSHGGGGGVDVLTDVEFLEFRDGVMALTEATNAFKATQEGSILVISGAAARTEGLVSLYCDPGICGLSDNDAAGTTTSLGYLDGVSSIDCHDLQGAGISMVFFDFGRSLALVGSAQADQFLFDSDHGVTISGGGGDDGIFSGRGDDLLTGGAGNDMISGSAGTDTVIFSGMSAEYDLISHGSYIEVVHARGTASDGTDTIYEAEFLRFADGSLAMADLL</sequence>
<dbReference type="PANTHER" id="PTHR38340">
    <property type="entry name" value="S-LAYER PROTEIN"/>
    <property type="match status" value="1"/>
</dbReference>
<dbReference type="PRINTS" id="PR00313">
    <property type="entry name" value="CABNDNGRPT"/>
</dbReference>
<dbReference type="Proteomes" id="UP000247727">
    <property type="component" value="Unassembled WGS sequence"/>
</dbReference>
<dbReference type="EMBL" id="QJTK01000001">
    <property type="protein sequence ID" value="PYF12828.1"/>
    <property type="molecule type" value="Genomic_DNA"/>
</dbReference>
<evidence type="ECO:0000313" key="4">
    <source>
        <dbReference type="Proteomes" id="UP000247727"/>
    </source>
</evidence>
<dbReference type="OrthoDB" id="7779207at2"/>
<dbReference type="PANTHER" id="PTHR38340:SF1">
    <property type="entry name" value="S-LAYER PROTEIN"/>
    <property type="match status" value="1"/>
</dbReference>
<dbReference type="Pfam" id="PF00353">
    <property type="entry name" value="HemolysinCabind"/>
    <property type="match status" value="4"/>
</dbReference>
<dbReference type="GO" id="GO:0005576">
    <property type="term" value="C:extracellular region"/>
    <property type="evidence" value="ECO:0007669"/>
    <property type="project" value="UniProtKB-SubCell"/>
</dbReference>
<dbReference type="RefSeq" id="WP_110803872.1">
    <property type="nucleotide sequence ID" value="NZ_QJTK01000001.1"/>
</dbReference>
<accession>A0A318U2W0</accession>
<reference evidence="3 4" key="1">
    <citation type="submission" date="2018-06" db="EMBL/GenBank/DDBJ databases">
        <title>Genomic Encyclopedia of Type Strains, Phase III (KMG-III): the genomes of soil and plant-associated and newly described type strains.</title>
        <authorList>
            <person name="Whitman W."/>
        </authorList>
    </citation>
    <scope>NUCLEOTIDE SEQUENCE [LARGE SCALE GENOMIC DNA]</scope>
    <source>
        <strain evidence="3 4">JA737</strain>
    </source>
</reference>
<evidence type="ECO:0000256" key="1">
    <source>
        <dbReference type="ARBA" id="ARBA00004613"/>
    </source>
</evidence>
<dbReference type="SUPFAM" id="SSF51120">
    <property type="entry name" value="beta-Roll"/>
    <property type="match status" value="3"/>
</dbReference>
<dbReference type="InterPro" id="IPR001343">
    <property type="entry name" value="Hemolysn_Ca-bd"/>
</dbReference>
<comment type="subcellular location">
    <subcellularLocation>
        <location evidence="1">Secreted</location>
    </subcellularLocation>
</comment>
<evidence type="ECO:0000313" key="3">
    <source>
        <dbReference type="EMBL" id="PYF12828.1"/>
    </source>
</evidence>
<keyword evidence="4" id="KW-1185">Reference proteome</keyword>
<organism evidence="3 4">
    <name type="scientific">Rhodobacter viridis</name>
    <dbReference type="NCBI Taxonomy" id="1054202"/>
    <lineage>
        <taxon>Bacteria</taxon>
        <taxon>Pseudomonadati</taxon>
        <taxon>Pseudomonadota</taxon>
        <taxon>Alphaproteobacteria</taxon>
        <taxon>Rhodobacterales</taxon>
        <taxon>Rhodobacter group</taxon>
        <taxon>Rhodobacter</taxon>
    </lineage>
</organism>
<protein>
    <submittedName>
        <fullName evidence="3">Hemolysin type calcium-binding protein</fullName>
    </submittedName>
</protein>
<dbReference type="GO" id="GO:0005509">
    <property type="term" value="F:calcium ion binding"/>
    <property type="evidence" value="ECO:0007669"/>
    <property type="project" value="InterPro"/>
</dbReference>
<comment type="caution">
    <text evidence="3">The sequence shown here is derived from an EMBL/GenBank/DDBJ whole genome shotgun (WGS) entry which is preliminary data.</text>
</comment>
<dbReference type="InterPro" id="IPR011049">
    <property type="entry name" value="Serralysin-like_metalloprot_C"/>
</dbReference>
<dbReference type="InterPro" id="IPR018511">
    <property type="entry name" value="Hemolysin-typ_Ca-bd_CS"/>
</dbReference>
<dbReference type="Gene3D" id="2.150.10.10">
    <property type="entry name" value="Serralysin-like metalloprotease, C-terminal"/>
    <property type="match status" value="3"/>
</dbReference>
<name>A0A318U2W0_9RHOB</name>
<gene>
    <name evidence="3" type="ORF">C8J30_101209</name>
</gene>
<keyword evidence="2" id="KW-0964">Secreted</keyword>
<dbReference type="PROSITE" id="PS00330">
    <property type="entry name" value="HEMOLYSIN_CALCIUM"/>
    <property type="match status" value="3"/>
</dbReference>